<evidence type="ECO:0000256" key="5">
    <source>
        <dbReference type="SAM" id="Coils"/>
    </source>
</evidence>
<dbReference type="GO" id="GO:0016082">
    <property type="term" value="P:synaptic vesicle priming"/>
    <property type="evidence" value="ECO:0007669"/>
    <property type="project" value="TreeGrafter"/>
</dbReference>
<dbReference type="GO" id="GO:0098793">
    <property type="term" value="C:presynapse"/>
    <property type="evidence" value="ECO:0007669"/>
    <property type="project" value="GOC"/>
</dbReference>
<feature type="coiled-coil region" evidence="5">
    <location>
        <begin position="50"/>
        <end position="116"/>
    </location>
</feature>
<evidence type="ECO:0000313" key="9">
    <source>
        <dbReference type="Proteomes" id="UP000694846"/>
    </source>
</evidence>
<dbReference type="PANTHER" id="PTHR19305">
    <property type="entry name" value="SYNAPTOSOMAL ASSOCIATED PROTEIN"/>
    <property type="match status" value="1"/>
</dbReference>
<dbReference type="GO" id="GO:0005484">
    <property type="term" value="F:SNAP receptor activity"/>
    <property type="evidence" value="ECO:0007669"/>
    <property type="project" value="TreeGrafter"/>
</dbReference>
<dbReference type="PANTHER" id="PTHR19305:SF9">
    <property type="entry name" value="SYNAPTOSOMAL-ASSOCIATED PROTEIN 29"/>
    <property type="match status" value="1"/>
</dbReference>
<dbReference type="GO" id="GO:0031629">
    <property type="term" value="P:synaptic vesicle fusion to presynaptic active zone membrane"/>
    <property type="evidence" value="ECO:0007669"/>
    <property type="project" value="TreeGrafter"/>
</dbReference>
<dbReference type="EMBL" id="GGMS01002989">
    <property type="protein sequence ID" value="MBY72192.1"/>
    <property type="molecule type" value="Transcribed_RNA"/>
</dbReference>
<comment type="similarity">
    <text evidence="1">Belongs to the SNAP-25 family.</text>
</comment>
<gene>
    <name evidence="8" type="primary">Snap29</name>
    <name evidence="10" type="synonym">LOC112688345</name>
    <name evidence="8" type="ORF">g.15564</name>
</gene>
<evidence type="ECO:0000313" key="8">
    <source>
        <dbReference type="EMBL" id="MBY72192.1"/>
    </source>
</evidence>
<dbReference type="Proteomes" id="UP000694846">
    <property type="component" value="Unplaced"/>
</dbReference>
<protein>
    <submittedName>
        <fullName evidence="8 10">Synaptosomal-associated protein 29</fullName>
    </submittedName>
</protein>
<evidence type="ECO:0000256" key="3">
    <source>
        <dbReference type="ARBA" id="ARBA00022927"/>
    </source>
</evidence>
<feature type="region of interest" description="Disordered" evidence="6">
    <location>
        <begin position="142"/>
        <end position="162"/>
    </location>
</feature>
<dbReference type="GO" id="GO:0019905">
    <property type="term" value="F:syntaxin binding"/>
    <property type="evidence" value="ECO:0007669"/>
    <property type="project" value="TreeGrafter"/>
</dbReference>
<dbReference type="OrthoDB" id="18679at2759"/>
<sequence length="268" mass="30341">MSKNRFVSDSSRGIFDDVDDVDDNEFLSRVRPNLGYRNDLMGNNYGNQEFENANRQKQQVIETTRDVEQRTLNSTERTLRLLRESENIGAATAEELVRQREQLQNTDRRLDEINSNLRVSQKHIQGIKSIFGSFKNMLSGKSNLPPSNTPTEIESSRSPLTNEVRRSTLSETLTQANSNIKSMEQHPGLKIRGLVDDELTTPTNVQSTLDNNLDQILGSVTRLKGLALGLGEEIDSQNDLVENILGKADKADINMERQNKELNRILKK</sequence>
<evidence type="ECO:0000256" key="1">
    <source>
        <dbReference type="ARBA" id="ARBA00009480"/>
    </source>
</evidence>
<dbReference type="PROSITE" id="PS50192">
    <property type="entry name" value="T_SNARE"/>
    <property type="match status" value="2"/>
</dbReference>
<dbReference type="CDD" id="cd15887">
    <property type="entry name" value="SNARE_SNAP29N"/>
    <property type="match status" value="1"/>
</dbReference>
<keyword evidence="3" id="KW-0653">Protein transport</keyword>
<proteinExistence type="inferred from homology"/>
<evidence type="ECO:0000313" key="10">
    <source>
        <dbReference type="RefSeq" id="XP_025417292.1"/>
    </source>
</evidence>
<reference evidence="10" key="2">
    <citation type="submission" date="2025-04" db="UniProtKB">
        <authorList>
            <consortium name="RefSeq"/>
        </authorList>
    </citation>
    <scope>IDENTIFICATION</scope>
    <source>
        <tissue evidence="10">Whole body</tissue>
    </source>
</reference>
<feature type="domain" description="T-SNARE coiled-coil homology" evidence="7">
    <location>
        <begin position="203"/>
        <end position="265"/>
    </location>
</feature>
<dbReference type="FunFam" id="1.20.5.110:FF:000041">
    <property type="entry name" value="Synaptosomal-associated protein 29"/>
    <property type="match status" value="1"/>
</dbReference>
<keyword evidence="2" id="KW-0813">Transport</keyword>
<accession>A0A2S2Q4S5</accession>
<dbReference type="InterPro" id="IPR000727">
    <property type="entry name" value="T_SNARE_dom"/>
</dbReference>
<dbReference type="GO" id="GO:0015031">
    <property type="term" value="P:protein transport"/>
    <property type="evidence" value="ECO:0007669"/>
    <property type="project" value="UniProtKB-KW"/>
</dbReference>
<dbReference type="RefSeq" id="XP_025417292.1">
    <property type="nucleotide sequence ID" value="XM_025561507.1"/>
</dbReference>
<dbReference type="SMART" id="SM00397">
    <property type="entry name" value="t_SNARE"/>
    <property type="match status" value="2"/>
</dbReference>
<dbReference type="CDD" id="cd15856">
    <property type="entry name" value="SNARE_SNAP29C"/>
    <property type="match status" value="1"/>
</dbReference>
<dbReference type="SUPFAM" id="SSF58038">
    <property type="entry name" value="SNARE fusion complex"/>
    <property type="match status" value="2"/>
</dbReference>
<dbReference type="GO" id="GO:0005886">
    <property type="term" value="C:plasma membrane"/>
    <property type="evidence" value="ECO:0007669"/>
    <property type="project" value="TreeGrafter"/>
</dbReference>
<dbReference type="GO" id="GO:0031201">
    <property type="term" value="C:SNARE complex"/>
    <property type="evidence" value="ECO:0007669"/>
    <property type="project" value="TreeGrafter"/>
</dbReference>
<evidence type="ECO:0000256" key="4">
    <source>
        <dbReference type="ARBA" id="ARBA00023054"/>
    </source>
</evidence>
<dbReference type="Gene3D" id="1.20.5.110">
    <property type="match status" value="2"/>
</dbReference>
<dbReference type="Pfam" id="PF12352">
    <property type="entry name" value="V-SNARE_C"/>
    <property type="match status" value="1"/>
</dbReference>
<feature type="domain" description="T-SNARE coiled-coil homology" evidence="7">
    <location>
        <begin position="65"/>
        <end position="127"/>
    </location>
</feature>
<reference evidence="8" key="1">
    <citation type="submission" date="2018-04" db="EMBL/GenBank/DDBJ databases">
        <title>Transcriptome assembly of Sipha flava.</title>
        <authorList>
            <person name="Scully E.D."/>
            <person name="Geib S.M."/>
            <person name="Palmer N.A."/>
            <person name="Koch K."/>
            <person name="Bradshaw J."/>
            <person name="Heng-Moss T."/>
            <person name="Sarath G."/>
        </authorList>
    </citation>
    <scope>NUCLEOTIDE SEQUENCE</scope>
</reference>
<evidence type="ECO:0000259" key="7">
    <source>
        <dbReference type="PROSITE" id="PS50192"/>
    </source>
</evidence>
<dbReference type="AlphaFoldDB" id="A0A2S2Q4S5"/>
<keyword evidence="9" id="KW-1185">Reference proteome</keyword>
<organism evidence="8">
    <name type="scientific">Sipha flava</name>
    <name type="common">yellow sugarcane aphid</name>
    <dbReference type="NCBI Taxonomy" id="143950"/>
    <lineage>
        <taxon>Eukaryota</taxon>
        <taxon>Metazoa</taxon>
        <taxon>Ecdysozoa</taxon>
        <taxon>Arthropoda</taxon>
        <taxon>Hexapoda</taxon>
        <taxon>Insecta</taxon>
        <taxon>Pterygota</taxon>
        <taxon>Neoptera</taxon>
        <taxon>Paraneoptera</taxon>
        <taxon>Hemiptera</taxon>
        <taxon>Sternorrhyncha</taxon>
        <taxon>Aphidomorpha</taxon>
        <taxon>Aphidoidea</taxon>
        <taxon>Aphididae</taxon>
        <taxon>Sipha</taxon>
    </lineage>
</organism>
<name>A0A2S2Q4S5_9HEMI</name>
<feature type="coiled-coil region" evidence="5">
    <location>
        <begin position="241"/>
        <end position="268"/>
    </location>
</feature>
<keyword evidence="4 5" id="KW-0175">Coiled coil</keyword>
<evidence type="ECO:0000256" key="2">
    <source>
        <dbReference type="ARBA" id="ARBA00022448"/>
    </source>
</evidence>
<evidence type="ECO:0000256" key="6">
    <source>
        <dbReference type="SAM" id="MobiDB-lite"/>
    </source>
</evidence>